<dbReference type="SUPFAM" id="SSF101152">
    <property type="entry name" value="Mob1/phocein"/>
    <property type="match status" value="1"/>
</dbReference>
<dbReference type="AlphaFoldDB" id="A0A0D2X572"/>
<dbReference type="InterPro" id="IPR005301">
    <property type="entry name" value="MOB_kinase_act_fam"/>
</dbReference>
<dbReference type="InterPro" id="IPR036703">
    <property type="entry name" value="MOB_kinase_act_sf"/>
</dbReference>
<dbReference type="PhylomeDB" id="A0A0D2X572"/>
<gene>
    <name evidence="1" type="ORF">CAOG_007734</name>
</gene>
<protein>
    <submittedName>
        <fullName evidence="1">HCCA2 protein</fullName>
    </submittedName>
</protein>
<dbReference type="OMA" id="CNHSSER"/>
<dbReference type="Gene3D" id="1.20.140.30">
    <property type="entry name" value="MOB kinase activator"/>
    <property type="match status" value="1"/>
</dbReference>
<keyword evidence="2" id="KW-1185">Reference proteome</keyword>
<dbReference type="eggNOG" id="KOG0440">
    <property type="taxonomic scope" value="Eukaryota"/>
</dbReference>
<sequence length="207" mass="23639">MLGIFVSHRRRGRRKPAAEDKKGQAAYSTETIVTGDLQSVVMLPDGEDLNEWLAVSLLSFFNNINMYYSVVSELCTAQTCPSMTANKTEYQWTDDRGRRTKVPAPQYVDIVTTYIQKQLTDENVFPTKFGSQFPKDFQAIVRKIFKFLFQVLAHIYHAHSHQVVALGLEAHINTLLIHFILFAQKFKLLEASELAPLQDLIKQLAVF</sequence>
<dbReference type="Pfam" id="PF03637">
    <property type="entry name" value="Mob1_phocein"/>
    <property type="match status" value="1"/>
</dbReference>
<reference evidence="2" key="1">
    <citation type="submission" date="2011-02" db="EMBL/GenBank/DDBJ databases">
        <title>The Genome Sequence of Capsaspora owczarzaki ATCC 30864.</title>
        <authorList>
            <person name="Russ C."/>
            <person name="Cuomo C."/>
            <person name="Burger G."/>
            <person name="Gray M.W."/>
            <person name="Holland P.W.H."/>
            <person name="King N."/>
            <person name="Lang F.B.F."/>
            <person name="Roger A.J."/>
            <person name="Ruiz-Trillo I."/>
            <person name="Young S.K."/>
            <person name="Zeng Q."/>
            <person name="Gargeya S."/>
            <person name="Alvarado L."/>
            <person name="Berlin A."/>
            <person name="Chapman S.B."/>
            <person name="Chen Z."/>
            <person name="Freedman E."/>
            <person name="Gellesch M."/>
            <person name="Goldberg J."/>
            <person name="Griggs A."/>
            <person name="Gujja S."/>
            <person name="Heilman E."/>
            <person name="Heiman D."/>
            <person name="Howarth C."/>
            <person name="Mehta T."/>
            <person name="Neiman D."/>
            <person name="Pearson M."/>
            <person name="Roberts A."/>
            <person name="Saif S."/>
            <person name="Shea T."/>
            <person name="Shenoy N."/>
            <person name="Sisk P."/>
            <person name="Stolte C."/>
            <person name="Sykes S."/>
            <person name="White J."/>
            <person name="Yandava C."/>
            <person name="Haas B."/>
            <person name="Nusbaum C."/>
            <person name="Birren B."/>
        </authorList>
    </citation>
    <scope>NUCLEOTIDE SEQUENCE</scope>
    <source>
        <strain evidence="2">ATCC 30864</strain>
    </source>
</reference>
<dbReference type="OrthoDB" id="8170117at2759"/>
<evidence type="ECO:0000313" key="2">
    <source>
        <dbReference type="Proteomes" id="UP000008743"/>
    </source>
</evidence>
<evidence type="ECO:0000313" key="1">
    <source>
        <dbReference type="EMBL" id="KJE97304.1"/>
    </source>
</evidence>
<proteinExistence type="predicted"/>
<dbReference type="SMART" id="SM01388">
    <property type="entry name" value="Mob1_phocein"/>
    <property type="match status" value="1"/>
</dbReference>
<dbReference type="PANTHER" id="PTHR22599">
    <property type="entry name" value="MPS ONE BINDER KINASE ACTIVATOR-LIKE MOB"/>
    <property type="match status" value="1"/>
</dbReference>
<dbReference type="STRING" id="595528.A0A0D2X572"/>
<organism evidence="1 2">
    <name type="scientific">Capsaspora owczarzaki (strain ATCC 30864)</name>
    <dbReference type="NCBI Taxonomy" id="595528"/>
    <lineage>
        <taxon>Eukaryota</taxon>
        <taxon>Filasterea</taxon>
        <taxon>Capsaspora</taxon>
    </lineage>
</organism>
<accession>A0A0D2X572</accession>
<name>A0A0D2X572_CAPO3</name>
<dbReference type="Proteomes" id="UP000008743">
    <property type="component" value="Unassembled WGS sequence"/>
</dbReference>
<dbReference type="InParanoid" id="A0A0D2X572"/>
<dbReference type="EMBL" id="KE346373">
    <property type="protein sequence ID" value="KJE97304.1"/>
    <property type="molecule type" value="Genomic_DNA"/>
</dbReference>